<dbReference type="GO" id="GO:0009712">
    <property type="term" value="P:catechol-containing compound metabolic process"/>
    <property type="evidence" value="ECO:0007669"/>
    <property type="project" value="InterPro"/>
</dbReference>
<dbReference type="PANTHER" id="PTHR33711:SF7">
    <property type="entry name" value="INTRADIOL RING-CLEAVAGE DIOXYGENASES DOMAIN-CONTAINING PROTEIN-RELATED"/>
    <property type="match status" value="1"/>
</dbReference>
<dbReference type="GO" id="GO:0047074">
    <property type="term" value="F:4-hydroxycatechol 1,2-dioxygenase activity"/>
    <property type="evidence" value="ECO:0007669"/>
    <property type="project" value="UniProtKB-EC"/>
</dbReference>
<accession>A0A448I3Z2</accession>
<keyword evidence="9" id="KW-1185">Reference proteome</keyword>
<dbReference type="InterPro" id="IPR015889">
    <property type="entry name" value="Intradiol_dOase_core"/>
</dbReference>
<name>A0A448I3Z2_MYCCI</name>
<comment type="similarity">
    <text evidence="2">Belongs to the intradiol ring-cleavage dioxygenase family.</text>
</comment>
<dbReference type="OrthoDB" id="9800887at2"/>
<keyword evidence="4 8" id="KW-0223">Dioxygenase</keyword>
<comment type="cofactor">
    <cofactor evidence="1">
        <name>Fe(3+)</name>
        <dbReference type="ChEBI" id="CHEBI:29034"/>
    </cofactor>
</comment>
<reference evidence="8 9" key="1">
    <citation type="submission" date="2018-12" db="EMBL/GenBank/DDBJ databases">
        <authorList>
            <consortium name="Pathogen Informatics"/>
        </authorList>
    </citation>
    <scope>NUCLEOTIDE SEQUENCE [LARGE SCALE GENOMIC DNA]</scope>
    <source>
        <strain evidence="8 9">NCTC10485</strain>
    </source>
</reference>
<evidence type="ECO:0000256" key="5">
    <source>
        <dbReference type="ARBA" id="ARBA00023002"/>
    </source>
</evidence>
<dbReference type="EMBL" id="LR134355">
    <property type="protein sequence ID" value="VEG47218.1"/>
    <property type="molecule type" value="Genomic_DNA"/>
</dbReference>
<dbReference type="RefSeq" id="WP_126333134.1">
    <property type="nucleotide sequence ID" value="NZ_AP022604.1"/>
</dbReference>
<evidence type="ECO:0000256" key="3">
    <source>
        <dbReference type="ARBA" id="ARBA00022723"/>
    </source>
</evidence>
<dbReference type="EC" id="1.13.11.37" evidence="8"/>
<dbReference type="Gene3D" id="2.60.130.10">
    <property type="entry name" value="Aromatic compound dioxygenase"/>
    <property type="match status" value="1"/>
</dbReference>
<dbReference type="Pfam" id="PF00775">
    <property type="entry name" value="Dioxygenase_C"/>
    <property type="match status" value="1"/>
</dbReference>
<dbReference type="GO" id="GO:0008199">
    <property type="term" value="F:ferric iron binding"/>
    <property type="evidence" value="ECO:0007669"/>
    <property type="project" value="InterPro"/>
</dbReference>
<evidence type="ECO:0000256" key="1">
    <source>
        <dbReference type="ARBA" id="ARBA00001965"/>
    </source>
</evidence>
<feature type="domain" description="Intradiol ring-cleavage dioxygenases" evidence="7">
    <location>
        <begin position="129"/>
        <end position="157"/>
    </location>
</feature>
<gene>
    <name evidence="8" type="primary">chqB</name>
    <name evidence="8" type="ORF">NCTC10485_01490</name>
</gene>
<dbReference type="Pfam" id="PF04444">
    <property type="entry name" value="Dioxygenase_N"/>
    <property type="match status" value="1"/>
</dbReference>
<evidence type="ECO:0000256" key="2">
    <source>
        <dbReference type="ARBA" id="ARBA00007825"/>
    </source>
</evidence>
<evidence type="ECO:0000313" key="8">
    <source>
        <dbReference type="EMBL" id="VEG47218.1"/>
    </source>
</evidence>
<evidence type="ECO:0000259" key="7">
    <source>
        <dbReference type="PROSITE" id="PS00083"/>
    </source>
</evidence>
<evidence type="ECO:0000256" key="4">
    <source>
        <dbReference type="ARBA" id="ARBA00022964"/>
    </source>
</evidence>
<dbReference type="PROSITE" id="PS00083">
    <property type="entry name" value="INTRADIOL_DIOXYGENAS"/>
    <property type="match status" value="1"/>
</dbReference>
<sequence>MTFVTEDNITDLAVKRWSTAYSPRTAELMSVLVRHIHDYAREVALTSEEWMAAIDWLTEVGEISTDKRQEFILASDVFGLSMLVVQMNNRFPAPATPATVLGPFYIDGSPPAPFGFDMSDGVEGTPLFITGTVTDTAGTPIAGAILDVWQADATGTYEAQYTGLDEARLRAKYCTRSDGTYCVRTITPIGYTIPMDGPVGRLISATDISEYRPAHVHCLFEAPGYRTLITHLFRYGTDYLDTDVVFGVKDELVVSFTEHPAGPGPDGRQVDEPFLVARYDFVLHAADPAPSPR</sequence>
<dbReference type="AlphaFoldDB" id="A0A448I3Z2"/>
<dbReference type="InterPro" id="IPR007535">
    <property type="entry name" value="Catechol_dOase_N"/>
</dbReference>
<dbReference type="GO" id="GO:0018576">
    <property type="term" value="F:catechol 1,2-dioxygenase activity"/>
    <property type="evidence" value="ECO:0007669"/>
    <property type="project" value="InterPro"/>
</dbReference>
<dbReference type="InterPro" id="IPR000627">
    <property type="entry name" value="Intradiol_dOase_C"/>
</dbReference>
<keyword evidence="6" id="KW-0408">Iron</keyword>
<keyword evidence="5 8" id="KW-0560">Oxidoreductase</keyword>
<dbReference type="SUPFAM" id="SSF49482">
    <property type="entry name" value="Aromatic compound dioxygenase"/>
    <property type="match status" value="1"/>
</dbReference>
<dbReference type="PANTHER" id="PTHR33711">
    <property type="entry name" value="DIOXYGENASE, PUTATIVE (AFU_ORTHOLOGUE AFUA_2G02910)-RELATED"/>
    <property type="match status" value="1"/>
</dbReference>
<dbReference type="InterPro" id="IPR050770">
    <property type="entry name" value="Intradiol_RC_Dioxygenase"/>
</dbReference>
<proteinExistence type="inferred from homology"/>
<keyword evidence="3" id="KW-0479">Metal-binding</keyword>
<dbReference type="Proteomes" id="UP000282551">
    <property type="component" value="Chromosome"/>
</dbReference>
<evidence type="ECO:0000256" key="6">
    <source>
        <dbReference type="ARBA" id="ARBA00023004"/>
    </source>
</evidence>
<evidence type="ECO:0000313" key="9">
    <source>
        <dbReference type="Proteomes" id="UP000282551"/>
    </source>
</evidence>
<organism evidence="8 9">
    <name type="scientific">Mycolicibacterium chitae</name>
    <name type="common">Mycobacterium chitae</name>
    <dbReference type="NCBI Taxonomy" id="1792"/>
    <lineage>
        <taxon>Bacteria</taxon>
        <taxon>Bacillati</taxon>
        <taxon>Actinomycetota</taxon>
        <taxon>Actinomycetes</taxon>
        <taxon>Mycobacteriales</taxon>
        <taxon>Mycobacteriaceae</taxon>
        <taxon>Mycolicibacterium</taxon>
    </lineage>
</organism>
<protein>
    <submittedName>
        <fullName evidence="8">Intradiol ring-cleavage dioxygenase</fullName>
        <ecNumber evidence="8">1.13.11.37</ecNumber>
    </submittedName>
</protein>